<accession>A0ABV5VLZ0</accession>
<organism evidence="1 2">
    <name type="scientific">Streptomyces thermocoprophilus</name>
    <dbReference type="NCBI Taxonomy" id="78356"/>
    <lineage>
        <taxon>Bacteria</taxon>
        <taxon>Bacillati</taxon>
        <taxon>Actinomycetota</taxon>
        <taxon>Actinomycetes</taxon>
        <taxon>Kitasatosporales</taxon>
        <taxon>Streptomycetaceae</taxon>
        <taxon>Streptomyces</taxon>
    </lineage>
</organism>
<dbReference type="RefSeq" id="WP_385860076.1">
    <property type="nucleotide sequence ID" value="NZ_JBHMAR010000060.1"/>
</dbReference>
<gene>
    <name evidence="1" type="ORF">ACFFRO_27515</name>
</gene>
<dbReference type="Proteomes" id="UP001589703">
    <property type="component" value="Unassembled WGS sequence"/>
</dbReference>
<reference evidence="1 2" key="1">
    <citation type="submission" date="2024-09" db="EMBL/GenBank/DDBJ databases">
        <authorList>
            <person name="Sun Q."/>
            <person name="Mori K."/>
        </authorList>
    </citation>
    <scope>NUCLEOTIDE SEQUENCE [LARGE SCALE GENOMIC DNA]</scope>
    <source>
        <strain evidence="1 2">JCM 10918</strain>
    </source>
</reference>
<sequence length="100" mass="11186">MRHSSKRARRKQLRRKISAFSAVLRSSRPGIHYTATIHATLTPEPSGPYDPDEIADRVRTALRITAAAAVRDQDPIDLPAAQDACAQQLRRPKKLLSFRA</sequence>
<evidence type="ECO:0000313" key="2">
    <source>
        <dbReference type="Proteomes" id="UP001589703"/>
    </source>
</evidence>
<comment type="caution">
    <text evidence="1">The sequence shown here is derived from an EMBL/GenBank/DDBJ whole genome shotgun (WGS) entry which is preliminary data.</text>
</comment>
<protein>
    <submittedName>
        <fullName evidence="1">Uncharacterized protein</fullName>
    </submittedName>
</protein>
<dbReference type="EMBL" id="JBHMAR010000060">
    <property type="protein sequence ID" value="MFB9738830.1"/>
    <property type="molecule type" value="Genomic_DNA"/>
</dbReference>
<evidence type="ECO:0000313" key="1">
    <source>
        <dbReference type="EMBL" id="MFB9738830.1"/>
    </source>
</evidence>
<proteinExistence type="predicted"/>
<keyword evidence="2" id="KW-1185">Reference proteome</keyword>
<name>A0ABV5VLZ0_9ACTN</name>